<dbReference type="Pfam" id="PF08519">
    <property type="entry name" value="RFC1"/>
    <property type="match status" value="1"/>
</dbReference>
<protein>
    <recommendedName>
        <fullName evidence="7">Replication factor C subunit 1</fullName>
    </recommendedName>
</protein>
<dbReference type="InterPro" id="IPR013725">
    <property type="entry name" value="DNA_replication_fac_RFC1_C"/>
</dbReference>
<dbReference type="InterPro" id="IPR012178">
    <property type="entry name" value="RFC1"/>
</dbReference>
<name>A0A7J6NR39_PEROL</name>
<dbReference type="OrthoDB" id="446168at2759"/>
<feature type="region of interest" description="Disordered" evidence="8">
    <location>
        <begin position="988"/>
        <end position="1020"/>
    </location>
</feature>
<feature type="compositionally biased region" description="Basic and acidic residues" evidence="8">
    <location>
        <begin position="1011"/>
        <end position="1020"/>
    </location>
</feature>
<evidence type="ECO:0000256" key="7">
    <source>
        <dbReference type="PIRNR" id="PIRNR036578"/>
    </source>
</evidence>
<dbReference type="Gene3D" id="1.20.272.10">
    <property type="match status" value="1"/>
</dbReference>
<evidence type="ECO:0000313" key="11">
    <source>
        <dbReference type="Proteomes" id="UP000541610"/>
    </source>
</evidence>
<comment type="similarity">
    <text evidence="2 7">Belongs to the activator 1 large subunit family.</text>
</comment>
<dbReference type="GO" id="GO:0003689">
    <property type="term" value="F:DNA clamp loader activity"/>
    <property type="evidence" value="ECO:0007669"/>
    <property type="project" value="UniProtKB-UniRule"/>
</dbReference>
<dbReference type="Gene3D" id="3.40.50.300">
    <property type="entry name" value="P-loop containing nucleotide triphosphate hydrolases"/>
    <property type="match status" value="1"/>
</dbReference>
<dbReference type="GO" id="GO:0016887">
    <property type="term" value="F:ATP hydrolysis activity"/>
    <property type="evidence" value="ECO:0007669"/>
    <property type="project" value="InterPro"/>
</dbReference>
<dbReference type="EMBL" id="JABANP010000226">
    <property type="protein sequence ID" value="KAF4686334.1"/>
    <property type="molecule type" value="Genomic_DNA"/>
</dbReference>
<keyword evidence="5 7" id="KW-0067">ATP-binding</keyword>
<organism evidence="10 11">
    <name type="scientific">Perkinsus olseni</name>
    <name type="common">Perkinsus atlanticus</name>
    <dbReference type="NCBI Taxonomy" id="32597"/>
    <lineage>
        <taxon>Eukaryota</taxon>
        <taxon>Sar</taxon>
        <taxon>Alveolata</taxon>
        <taxon>Perkinsozoa</taxon>
        <taxon>Perkinsea</taxon>
        <taxon>Perkinsida</taxon>
        <taxon>Perkinsidae</taxon>
        <taxon>Perkinsus</taxon>
    </lineage>
</organism>
<reference evidence="10 11" key="1">
    <citation type="submission" date="2020-04" db="EMBL/GenBank/DDBJ databases">
        <title>Perkinsus olseni comparative genomics.</title>
        <authorList>
            <person name="Bogema D.R."/>
        </authorList>
    </citation>
    <scope>NUCLEOTIDE SEQUENCE [LARGE SCALE GENOMIC DNA]</scope>
    <source>
        <strain evidence="10">00978-12</strain>
    </source>
</reference>
<feature type="compositionally biased region" description="Low complexity" evidence="8">
    <location>
        <begin position="824"/>
        <end position="845"/>
    </location>
</feature>
<feature type="compositionally biased region" description="Polar residues" evidence="8">
    <location>
        <begin position="78"/>
        <end position="92"/>
    </location>
</feature>
<evidence type="ECO:0000259" key="9">
    <source>
        <dbReference type="SMART" id="SM00382"/>
    </source>
</evidence>
<dbReference type="SUPFAM" id="SSF52540">
    <property type="entry name" value="P-loop containing nucleoside triphosphate hydrolases"/>
    <property type="match status" value="1"/>
</dbReference>
<dbReference type="GO" id="GO:0003677">
    <property type="term" value="F:DNA binding"/>
    <property type="evidence" value="ECO:0007669"/>
    <property type="project" value="InterPro"/>
</dbReference>
<dbReference type="CDD" id="cd18140">
    <property type="entry name" value="HLD_clamp_RFC"/>
    <property type="match status" value="1"/>
</dbReference>
<feature type="compositionally biased region" description="Basic residues" evidence="8">
    <location>
        <begin position="283"/>
        <end position="292"/>
    </location>
</feature>
<comment type="caution">
    <text evidence="10">The sequence shown here is derived from an EMBL/GenBank/DDBJ whole genome shotgun (WGS) entry which is preliminary data.</text>
</comment>
<feature type="compositionally biased region" description="Polar residues" evidence="8">
    <location>
        <begin position="145"/>
        <end position="159"/>
    </location>
</feature>
<evidence type="ECO:0000256" key="2">
    <source>
        <dbReference type="ARBA" id="ARBA00006116"/>
    </source>
</evidence>
<keyword evidence="3 7" id="KW-0235">DNA replication</keyword>
<dbReference type="GO" id="GO:0006260">
    <property type="term" value="P:DNA replication"/>
    <property type="evidence" value="ECO:0007669"/>
    <property type="project" value="UniProtKB-KW"/>
</dbReference>
<dbReference type="InterPro" id="IPR003959">
    <property type="entry name" value="ATPase_AAA_core"/>
</dbReference>
<feature type="compositionally biased region" description="Basic residues" evidence="8">
    <location>
        <begin position="301"/>
        <end position="314"/>
    </location>
</feature>
<evidence type="ECO:0000256" key="6">
    <source>
        <dbReference type="ARBA" id="ARBA00023242"/>
    </source>
</evidence>
<keyword evidence="6 7" id="KW-0539">Nucleus</keyword>
<dbReference type="GO" id="GO:0006281">
    <property type="term" value="P:DNA repair"/>
    <property type="evidence" value="ECO:0007669"/>
    <property type="project" value="InterPro"/>
</dbReference>
<dbReference type="CDD" id="cd00009">
    <property type="entry name" value="AAA"/>
    <property type="match status" value="1"/>
</dbReference>
<dbReference type="InterPro" id="IPR008921">
    <property type="entry name" value="DNA_pol3_clamp-load_cplx_C"/>
</dbReference>
<gene>
    <name evidence="10" type="primary">RFC1</name>
    <name evidence="10" type="ORF">FOZ60_005418</name>
</gene>
<dbReference type="GO" id="GO:0005524">
    <property type="term" value="F:ATP binding"/>
    <property type="evidence" value="ECO:0007669"/>
    <property type="project" value="UniProtKB-UniRule"/>
</dbReference>
<dbReference type="Proteomes" id="UP000541610">
    <property type="component" value="Unassembled WGS sequence"/>
</dbReference>
<dbReference type="SUPFAM" id="SSF48019">
    <property type="entry name" value="post-AAA+ oligomerization domain-like"/>
    <property type="match status" value="1"/>
</dbReference>
<dbReference type="InterPro" id="IPR003593">
    <property type="entry name" value="AAA+_ATPase"/>
</dbReference>
<feature type="domain" description="AAA+ ATPase" evidence="9">
    <location>
        <begin position="534"/>
        <end position="660"/>
    </location>
</feature>
<dbReference type="Gene3D" id="1.10.8.60">
    <property type="match status" value="1"/>
</dbReference>
<dbReference type="AlphaFoldDB" id="A0A7J6NR39"/>
<dbReference type="PIRSF" id="PIRSF036578">
    <property type="entry name" value="RFC1"/>
    <property type="match status" value="1"/>
</dbReference>
<evidence type="ECO:0000256" key="8">
    <source>
        <dbReference type="SAM" id="MobiDB-lite"/>
    </source>
</evidence>
<feature type="compositionally biased region" description="Acidic residues" evidence="8">
    <location>
        <begin position="996"/>
        <end position="1010"/>
    </location>
</feature>
<keyword evidence="4 7" id="KW-0547">Nucleotide-binding</keyword>
<dbReference type="InterPro" id="IPR027417">
    <property type="entry name" value="P-loop_NTPase"/>
</dbReference>
<accession>A0A7J6NR39</accession>
<feature type="region of interest" description="Disordered" evidence="8">
    <location>
        <begin position="820"/>
        <end position="847"/>
    </location>
</feature>
<feature type="region of interest" description="Disordered" evidence="8">
    <location>
        <begin position="1"/>
        <end position="162"/>
    </location>
</feature>
<feature type="region of interest" description="Disordered" evidence="8">
    <location>
        <begin position="249"/>
        <end position="328"/>
    </location>
</feature>
<dbReference type="InterPro" id="IPR036420">
    <property type="entry name" value="BRCT_dom_sf"/>
</dbReference>
<dbReference type="Gene3D" id="3.40.50.10190">
    <property type="entry name" value="BRCT domain"/>
    <property type="match status" value="1"/>
</dbReference>
<feature type="compositionally biased region" description="Basic residues" evidence="8">
    <location>
        <begin position="65"/>
        <end position="76"/>
    </location>
</feature>
<dbReference type="Pfam" id="PF00004">
    <property type="entry name" value="AAA"/>
    <property type="match status" value="1"/>
</dbReference>
<feature type="compositionally biased region" description="Basic residues" evidence="8">
    <location>
        <begin position="13"/>
        <end position="23"/>
    </location>
</feature>
<dbReference type="GO" id="GO:0005663">
    <property type="term" value="C:DNA replication factor C complex"/>
    <property type="evidence" value="ECO:0007669"/>
    <property type="project" value="InterPro"/>
</dbReference>
<dbReference type="PANTHER" id="PTHR23389">
    <property type="entry name" value="CHROMOSOME TRANSMISSION FIDELITY FACTOR 18"/>
    <property type="match status" value="1"/>
</dbReference>
<sequence>MSSPVSLDESPKVGKRLLRKKKAGHLEKAGDAFVEDEDSGKDADPRALQFKQQMQEDAAVEKQMAKRMKDKRKRRASGASNGSSPEASVANATTKKKRRTTKKKETEEDGGDGSPQKATRKKRENPKFAGERNAMAAFLAKGKSSLASQHGSSTKSSPVNEKAAVDPSAFFGAASSENVAGSSNGAATTGKKAKFSEEGGKASSSPMADEKKEKYITAEGKNSDIDSIAAFFGAGGKGKSGAKAANAISLGSSSDEGSAPPKSTKKRKHSPKSAPDTPPKSAAKARKQHRSPQPRSPSTSKAKKGASPKPRKSTTKSPPPAVTNDKPFNGMTLVFTGNLEQLEVTSAVSGRTTYLVVGSVLEDGRPIEEGSKFRKTQELKAAGKPGPSLLQESEFIEKLQKAGLMKAGSAIEQTKVTIDPVKPPTSGKDNSSSRGDVKGILWTDKYKPRTLKDLVGNNAPITKLRTWLQDWEKVHVHGQKKPVTFRGRGKSKSPFASAVESTTRLCCFEMSQEDGLGFTFALASAKRSVPENVNAKAVLVSGPPGIGKTTACRLVAQELGYIPMEFNASDQRNKATVDNLASGLATNAVIGKNYSLKQKSCLIMDEVDGMSGGDRGGGAALIQLIKKTKMPVMCICNDRMSTKVRSLANSCYDIRFTKPNGAQCGQRVAAIAKAEGVHVDTDAMAMLAEQLGGDMRQIINNLEMLSMAAESGKAATVSIGTRGGGKDVQNMLSPFEVCKTLLTSTVARHLSFKERCDMYYVDYDLIPLLMQQNYIKCVEGVVGPASSRALAGIAKAADLMSEADMVSTAVRSGQEFSQQWAPRSTAITSSGSQSSLSGSGANSSTNKSARLVRELRGMLSQTTSMSARDLRTSGYMDLLYDSILQPLKDGKGGDTHASVANCIQLLDQLGVSKDGVLECLSDLRLPTQPDEYKTIDAKTKSALTRSYNKGSHKSKVLLPGSAPNMFKVKGASAAKGSDRLELMILNPMDLVPDGGSQEDDQATVDEEAKEAEDPRMAGIV</sequence>
<evidence type="ECO:0000313" key="10">
    <source>
        <dbReference type="EMBL" id="KAF4686334.1"/>
    </source>
</evidence>
<dbReference type="InterPro" id="IPR047854">
    <property type="entry name" value="RFC_lid"/>
</dbReference>
<dbReference type="PANTHER" id="PTHR23389:SF6">
    <property type="entry name" value="REPLICATION FACTOR C SUBUNIT 1"/>
    <property type="match status" value="1"/>
</dbReference>
<proteinExistence type="inferred from homology"/>
<comment type="subcellular location">
    <subcellularLocation>
        <location evidence="1 7">Nucleus</location>
    </subcellularLocation>
</comment>
<evidence type="ECO:0000256" key="3">
    <source>
        <dbReference type="ARBA" id="ARBA00022705"/>
    </source>
</evidence>
<feature type="region of interest" description="Disordered" evidence="8">
    <location>
        <begin position="175"/>
        <end position="220"/>
    </location>
</feature>
<evidence type="ECO:0000256" key="5">
    <source>
        <dbReference type="ARBA" id="ARBA00022840"/>
    </source>
</evidence>
<evidence type="ECO:0000256" key="4">
    <source>
        <dbReference type="ARBA" id="ARBA00022741"/>
    </source>
</evidence>
<feature type="compositionally biased region" description="Polar residues" evidence="8">
    <location>
        <begin position="175"/>
        <end position="187"/>
    </location>
</feature>
<dbReference type="SMART" id="SM00382">
    <property type="entry name" value="AAA"/>
    <property type="match status" value="1"/>
</dbReference>
<dbReference type="GO" id="GO:0005634">
    <property type="term" value="C:nucleus"/>
    <property type="evidence" value="ECO:0007669"/>
    <property type="project" value="UniProtKB-SubCell"/>
</dbReference>
<evidence type="ECO:0000256" key="1">
    <source>
        <dbReference type="ARBA" id="ARBA00004123"/>
    </source>
</evidence>
<feature type="compositionally biased region" description="Basic and acidic residues" evidence="8">
    <location>
        <begin position="208"/>
        <end position="220"/>
    </location>
</feature>